<dbReference type="AlphaFoldDB" id="A0A381T9Z2"/>
<reference evidence="2" key="1">
    <citation type="submission" date="2018-05" db="EMBL/GenBank/DDBJ databases">
        <authorList>
            <person name="Lanie J.A."/>
            <person name="Ng W.-L."/>
            <person name="Kazmierczak K.M."/>
            <person name="Andrzejewski T.M."/>
            <person name="Davidsen T.M."/>
            <person name="Wayne K.J."/>
            <person name="Tettelin H."/>
            <person name="Glass J.I."/>
            <person name="Rusch D."/>
            <person name="Podicherti R."/>
            <person name="Tsui H.-C.T."/>
            <person name="Winkler M.E."/>
        </authorList>
    </citation>
    <scope>NUCLEOTIDE SEQUENCE</scope>
</reference>
<dbReference type="InterPro" id="IPR011990">
    <property type="entry name" value="TPR-like_helical_dom_sf"/>
</dbReference>
<dbReference type="Pfam" id="PF02617">
    <property type="entry name" value="ClpS"/>
    <property type="match status" value="1"/>
</dbReference>
<dbReference type="Gene3D" id="3.30.1390.10">
    <property type="match status" value="1"/>
</dbReference>
<dbReference type="GO" id="GO:0006508">
    <property type="term" value="P:proteolysis"/>
    <property type="evidence" value="ECO:0007669"/>
    <property type="project" value="InterPro"/>
</dbReference>
<evidence type="ECO:0000313" key="2">
    <source>
        <dbReference type="EMBL" id="SVA11487.1"/>
    </source>
</evidence>
<feature type="domain" description="Adaptor protein ClpS core" evidence="1">
    <location>
        <begin position="219"/>
        <end position="294"/>
    </location>
</feature>
<dbReference type="GO" id="GO:0030163">
    <property type="term" value="P:protein catabolic process"/>
    <property type="evidence" value="ECO:0007669"/>
    <property type="project" value="InterPro"/>
</dbReference>
<gene>
    <name evidence="2" type="ORF">METZ01_LOCUS64341</name>
</gene>
<dbReference type="SUPFAM" id="SSF54736">
    <property type="entry name" value="ClpS-like"/>
    <property type="match status" value="1"/>
</dbReference>
<name>A0A381T9Z2_9ZZZZ</name>
<dbReference type="Gene3D" id="1.25.40.10">
    <property type="entry name" value="Tetratricopeptide repeat domain"/>
    <property type="match status" value="1"/>
</dbReference>
<organism evidence="2">
    <name type="scientific">marine metagenome</name>
    <dbReference type="NCBI Taxonomy" id="408172"/>
    <lineage>
        <taxon>unclassified sequences</taxon>
        <taxon>metagenomes</taxon>
        <taxon>ecological metagenomes</taxon>
    </lineage>
</organism>
<evidence type="ECO:0000259" key="1">
    <source>
        <dbReference type="Pfam" id="PF02617"/>
    </source>
</evidence>
<dbReference type="SUPFAM" id="SSF81901">
    <property type="entry name" value="HCP-like"/>
    <property type="match status" value="1"/>
</dbReference>
<sequence length="297" mass="33851">MALTDAQIKEFEEVEAKAKKFSDLLAVADDLTEAGDKDWAKKVFKKAEDKANSIYNFIRLGENLCEKLGDKEWAKKVYRKAEDMVGSSSDTKNLADSLCDHLGDEEWAIEVYEKQSRKKEVIENVDYLIHSYKKKNVVLTDAQIKEFKKLEVEAESFKHFASTVEAESLGDFCNVANNLAEAGDKDWAKSVYQKALELAEKIKDVEIYKEIEQKIIALDQYKVIFLNDNATPMGFVAEMLVQIFKYSYPVAHDVTMKIHEEGSAIVGAYSWEIAEYKRVEVTNLSRSQGFPLQIIVE</sequence>
<dbReference type="InterPro" id="IPR003769">
    <property type="entry name" value="ClpS_core"/>
</dbReference>
<dbReference type="EMBL" id="UINC01004062">
    <property type="protein sequence ID" value="SVA11487.1"/>
    <property type="molecule type" value="Genomic_DNA"/>
</dbReference>
<accession>A0A381T9Z2</accession>
<dbReference type="HAMAP" id="MF_00302">
    <property type="entry name" value="ClpS"/>
    <property type="match status" value="1"/>
</dbReference>
<dbReference type="InterPro" id="IPR014719">
    <property type="entry name" value="Ribosomal_bL12_C/ClpS-like"/>
</dbReference>
<proteinExistence type="inferred from homology"/>
<dbReference type="InterPro" id="IPR022935">
    <property type="entry name" value="ClpS"/>
</dbReference>
<protein>
    <recommendedName>
        <fullName evidence="1">Adaptor protein ClpS core domain-containing protein</fullName>
    </recommendedName>
</protein>